<dbReference type="PROSITE" id="PS00227">
    <property type="entry name" value="TUBULIN"/>
    <property type="match status" value="1"/>
</dbReference>
<dbReference type="InterPro" id="IPR030395">
    <property type="entry name" value="GP_PDE_dom"/>
</dbReference>
<keyword evidence="6" id="KW-0547">Nucleotide-binding</keyword>
<dbReference type="FunFam" id="1.10.287.600:FF:000004">
    <property type="entry name" value="Tubulin gamma chain"/>
    <property type="match status" value="1"/>
</dbReference>
<keyword evidence="4" id="KW-0963">Cytoplasm</keyword>
<dbReference type="PRINTS" id="PR01164">
    <property type="entry name" value="GAMMATUBULIN"/>
</dbReference>
<gene>
    <name evidence="12" type="ORF">BU26DRAFT_603368</name>
</gene>
<keyword evidence="13" id="KW-1185">Reference proteome</keyword>
<dbReference type="GO" id="GO:0005525">
    <property type="term" value="F:GTP binding"/>
    <property type="evidence" value="ECO:0007669"/>
    <property type="project" value="UniProtKB-KW"/>
</dbReference>
<dbReference type="InterPro" id="IPR002454">
    <property type="entry name" value="Gamma_tubulin"/>
</dbReference>
<keyword evidence="8" id="KW-0206">Cytoskeleton</keyword>
<dbReference type="PRINTS" id="PR01161">
    <property type="entry name" value="TUBULIN"/>
</dbReference>
<dbReference type="InterPro" id="IPR036525">
    <property type="entry name" value="Tubulin/FtsZ_GTPase_sf"/>
</dbReference>
<dbReference type="PROSITE" id="PS51704">
    <property type="entry name" value="GP_PDE"/>
    <property type="match status" value="1"/>
</dbReference>
<dbReference type="SMART" id="SM00864">
    <property type="entry name" value="Tubulin"/>
    <property type="match status" value="1"/>
</dbReference>
<dbReference type="Proteomes" id="UP000800094">
    <property type="component" value="Unassembled WGS sequence"/>
</dbReference>
<dbReference type="GO" id="GO:0006629">
    <property type="term" value="P:lipid metabolic process"/>
    <property type="evidence" value="ECO:0007669"/>
    <property type="project" value="InterPro"/>
</dbReference>
<dbReference type="GO" id="GO:0000930">
    <property type="term" value="C:gamma-tubulin complex"/>
    <property type="evidence" value="ECO:0007669"/>
    <property type="project" value="InterPro"/>
</dbReference>
<dbReference type="EMBL" id="ML987193">
    <property type="protein sequence ID" value="KAF2250838.1"/>
    <property type="molecule type" value="Genomic_DNA"/>
</dbReference>
<dbReference type="FunFam" id="3.30.1330.20:FF:000003">
    <property type="entry name" value="Tubulin gamma chain"/>
    <property type="match status" value="1"/>
</dbReference>
<dbReference type="AlphaFoldDB" id="A0A6A6IL99"/>
<dbReference type="Pfam" id="PF03953">
    <property type="entry name" value="Tubulin_C"/>
    <property type="match status" value="1"/>
</dbReference>
<dbReference type="SUPFAM" id="SSF55307">
    <property type="entry name" value="Tubulin C-terminal domain-like"/>
    <property type="match status" value="1"/>
</dbReference>
<evidence type="ECO:0000256" key="2">
    <source>
        <dbReference type="ARBA" id="ARBA00009636"/>
    </source>
</evidence>
<dbReference type="OrthoDB" id="10249382at2759"/>
<dbReference type="InterPro" id="IPR037103">
    <property type="entry name" value="Tubulin/FtsZ-like_C"/>
</dbReference>
<dbReference type="CDD" id="cd02188">
    <property type="entry name" value="gamma_tubulin"/>
    <property type="match status" value="1"/>
</dbReference>
<evidence type="ECO:0000259" key="11">
    <source>
        <dbReference type="PROSITE" id="PS51704"/>
    </source>
</evidence>
<dbReference type="RefSeq" id="XP_033685842.1">
    <property type="nucleotide sequence ID" value="XM_033835419.1"/>
</dbReference>
<dbReference type="InterPro" id="IPR018316">
    <property type="entry name" value="Tubulin/FtsZ_2-layer-sand-dom"/>
</dbReference>
<comment type="similarity">
    <text evidence="2">Belongs to the tubulin family.</text>
</comment>
<evidence type="ECO:0000256" key="3">
    <source>
        <dbReference type="ARBA" id="ARBA00018848"/>
    </source>
</evidence>
<feature type="region of interest" description="Disordered" evidence="10">
    <location>
        <begin position="800"/>
        <end position="822"/>
    </location>
</feature>
<dbReference type="GO" id="GO:0008081">
    <property type="term" value="F:phosphoric diester hydrolase activity"/>
    <property type="evidence" value="ECO:0007669"/>
    <property type="project" value="InterPro"/>
</dbReference>
<keyword evidence="5" id="KW-0493">Microtubule</keyword>
<feature type="domain" description="GP-PDE" evidence="11">
    <location>
        <begin position="69"/>
        <end position="310"/>
    </location>
</feature>
<evidence type="ECO:0000256" key="4">
    <source>
        <dbReference type="ARBA" id="ARBA00022490"/>
    </source>
</evidence>
<dbReference type="PANTHER" id="PTHR11588">
    <property type="entry name" value="TUBULIN"/>
    <property type="match status" value="1"/>
</dbReference>
<dbReference type="GO" id="GO:0007020">
    <property type="term" value="P:microtubule nucleation"/>
    <property type="evidence" value="ECO:0007669"/>
    <property type="project" value="InterPro"/>
</dbReference>
<dbReference type="Gene3D" id="3.40.50.1440">
    <property type="entry name" value="Tubulin/FtsZ, GTPase domain"/>
    <property type="match status" value="1"/>
</dbReference>
<name>A0A6A6IL99_9PLEO</name>
<reference evidence="12" key="1">
    <citation type="journal article" date="2020" name="Stud. Mycol.">
        <title>101 Dothideomycetes genomes: a test case for predicting lifestyles and emergence of pathogens.</title>
        <authorList>
            <person name="Haridas S."/>
            <person name="Albert R."/>
            <person name="Binder M."/>
            <person name="Bloem J."/>
            <person name="Labutti K."/>
            <person name="Salamov A."/>
            <person name="Andreopoulos B."/>
            <person name="Baker S."/>
            <person name="Barry K."/>
            <person name="Bills G."/>
            <person name="Bluhm B."/>
            <person name="Cannon C."/>
            <person name="Castanera R."/>
            <person name="Culley D."/>
            <person name="Daum C."/>
            <person name="Ezra D."/>
            <person name="Gonzalez J."/>
            <person name="Henrissat B."/>
            <person name="Kuo A."/>
            <person name="Liang C."/>
            <person name="Lipzen A."/>
            <person name="Lutzoni F."/>
            <person name="Magnuson J."/>
            <person name="Mondo S."/>
            <person name="Nolan M."/>
            <person name="Ohm R."/>
            <person name="Pangilinan J."/>
            <person name="Park H.-J."/>
            <person name="Ramirez L."/>
            <person name="Alfaro M."/>
            <person name="Sun H."/>
            <person name="Tritt A."/>
            <person name="Yoshinaga Y."/>
            <person name="Zwiers L.-H."/>
            <person name="Turgeon B."/>
            <person name="Goodwin S."/>
            <person name="Spatafora J."/>
            <person name="Crous P."/>
            <person name="Grigoriev I."/>
        </authorList>
    </citation>
    <scope>NUCLEOTIDE SEQUENCE</scope>
    <source>
        <strain evidence="12">CBS 122368</strain>
    </source>
</reference>
<dbReference type="InterPro" id="IPR017946">
    <property type="entry name" value="PLC-like_Pdiesterase_TIM-brl"/>
</dbReference>
<organism evidence="12 13">
    <name type="scientific">Trematosphaeria pertusa</name>
    <dbReference type="NCBI Taxonomy" id="390896"/>
    <lineage>
        <taxon>Eukaryota</taxon>
        <taxon>Fungi</taxon>
        <taxon>Dikarya</taxon>
        <taxon>Ascomycota</taxon>
        <taxon>Pezizomycotina</taxon>
        <taxon>Dothideomycetes</taxon>
        <taxon>Pleosporomycetidae</taxon>
        <taxon>Pleosporales</taxon>
        <taxon>Massarineae</taxon>
        <taxon>Trematosphaeriaceae</taxon>
        <taxon>Trematosphaeria</taxon>
    </lineage>
</organism>
<dbReference type="Gene3D" id="3.30.1330.20">
    <property type="entry name" value="Tubulin/FtsZ, C-terminal domain"/>
    <property type="match status" value="1"/>
</dbReference>
<dbReference type="Pfam" id="PF03009">
    <property type="entry name" value="GDPD"/>
    <property type="match status" value="1"/>
</dbReference>
<dbReference type="InterPro" id="IPR008280">
    <property type="entry name" value="Tub_FtsZ_C"/>
</dbReference>
<comment type="subcellular location">
    <subcellularLocation>
        <location evidence="1">Cytoplasm</location>
        <location evidence="1">Cytoskeleton</location>
        <location evidence="1">Microtubule organizing center</location>
        <location evidence="1">Spindle pole body</location>
    </subcellularLocation>
</comment>
<dbReference type="InterPro" id="IPR017975">
    <property type="entry name" value="Tubulin_CS"/>
</dbReference>
<dbReference type="FunFam" id="3.20.20.190:FF:000073">
    <property type="entry name" value="WGS project CABT00000000 data, contig 2.28"/>
    <property type="match status" value="1"/>
</dbReference>
<dbReference type="InterPro" id="IPR003008">
    <property type="entry name" value="Tubulin_FtsZ_GTPase"/>
</dbReference>
<dbReference type="SMART" id="SM00865">
    <property type="entry name" value="Tubulin_C"/>
    <property type="match status" value="1"/>
</dbReference>
<dbReference type="GO" id="GO:0031122">
    <property type="term" value="P:cytoplasmic microtubule organization"/>
    <property type="evidence" value="ECO:0007669"/>
    <property type="project" value="InterPro"/>
</dbReference>
<evidence type="ECO:0000256" key="6">
    <source>
        <dbReference type="ARBA" id="ARBA00022741"/>
    </source>
</evidence>
<evidence type="ECO:0000256" key="5">
    <source>
        <dbReference type="ARBA" id="ARBA00022701"/>
    </source>
</evidence>
<dbReference type="GO" id="GO:0000278">
    <property type="term" value="P:mitotic cell cycle"/>
    <property type="evidence" value="ECO:0007669"/>
    <property type="project" value="UniProtKB-ARBA"/>
</dbReference>
<dbReference type="Pfam" id="PF00091">
    <property type="entry name" value="Tubulin"/>
    <property type="match status" value="1"/>
</dbReference>
<dbReference type="GO" id="GO:0005874">
    <property type="term" value="C:microtubule"/>
    <property type="evidence" value="ECO:0007669"/>
    <property type="project" value="UniProtKB-KW"/>
</dbReference>
<dbReference type="Gene3D" id="3.20.20.190">
    <property type="entry name" value="Phosphatidylinositol (PI) phosphodiesterase"/>
    <property type="match status" value="1"/>
</dbReference>
<sequence>MIERQVDRNLDEVQTPLLENMVVGVPPVFEGLTRELGQLVEQPLLSPRAEFPQAVFAFARKDVSGDRKPQCIAHRGYKAKFPENTMGAFRGAVEVGAEAIETDIHLSKDGVVVLSHDKDLKRCFGRKEKIIDCDYEFLSKLKTLKEPHESMPRLLDLLQYLAQPGLEDIWVLLDIKLDNDPEEVMRLIASTIRSVAPSSSRSWQSRIVLGCWAAKYLPLCSHYLPDFPVSHIGFSLLYASHFFLVPNVSFNMLQAVLMTPWGRAFVRKAQCDKRPVFAWTVNEERRMRWDIRHGLDGVITDDPRKFLEVRRGWHEGMDEGFGLMMWLDVLRINFFALIFGLLFQLRFGFRDSRPLVRSKIEAEDGIEIITLQAGQCGNSVGQQFWQQLCLEHGINQDGNLEDFATEGGDRKDVFFYQSDDTRYIPRAILLDLEPRVLQSIQNSAYKNIYNPENFYIHKDGTGAGNNWGAGYSMGEQVQEEIMDMIDREADGSDSLEGFMLLHSIAGGTGSGLGSFMLERLNDRFPKKLIQTYSVFPNTQDGDIVVQPYNSLLSMRRLTQNADSVVVLDNGALSRIAADRLHVQNPSFQQTNQLVSTVMSASTTTLRYPGYMHNDLVGIVASLIPTPRCHFLMTSYTPFSGENVEQAKTVRKTTVLDVMRRLLQPKNRMVSTNPTKKSCYMSILNIIQGEADPTDVHKSLLRIRERRLATFIPWGPASIQVALTRKSPYVTSSHRVSGLMLANHTGIATLFKRIVAQYSTLRKRNAFLESYKREAPFRDGLGEFDEAKEVVQGLIDEYQEAEDPDYLSKDGLATEEAEDKRVG</sequence>
<dbReference type="GeneID" id="54588749"/>
<evidence type="ECO:0000256" key="1">
    <source>
        <dbReference type="ARBA" id="ARBA00004317"/>
    </source>
</evidence>
<evidence type="ECO:0000256" key="7">
    <source>
        <dbReference type="ARBA" id="ARBA00023134"/>
    </source>
</evidence>
<evidence type="ECO:0000256" key="9">
    <source>
        <dbReference type="ARBA" id="ARBA00033229"/>
    </source>
</evidence>
<dbReference type="Gene3D" id="1.10.287.600">
    <property type="entry name" value="Helix hairpin bin"/>
    <property type="match status" value="1"/>
</dbReference>
<evidence type="ECO:0000256" key="10">
    <source>
        <dbReference type="SAM" id="MobiDB-lite"/>
    </source>
</evidence>
<dbReference type="FunFam" id="3.40.50.1440:FF:000012">
    <property type="entry name" value="Tubulin gamma chain"/>
    <property type="match status" value="1"/>
</dbReference>
<dbReference type="InterPro" id="IPR000217">
    <property type="entry name" value="Tubulin"/>
</dbReference>
<dbReference type="SUPFAM" id="SSF52490">
    <property type="entry name" value="Tubulin nucleotide-binding domain-like"/>
    <property type="match status" value="1"/>
</dbReference>
<dbReference type="SUPFAM" id="SSF51695">
    <property type="entry name" value="PLC-like phosphodiesterases"/>
    <property type="match status" value="1"/>
</dbReference>
<protein>
    <recommendedName>
        <fullName evidence="3">Tubulin gamma chain</fullName>
    </recommendedName>
    <alternativeName>
        <fullName evidence="9">Gamma-tubulin</fullName>
    </alternativeName>
</protein>
<evidence type="ECO:0000313" key="13">
    <source>
        <dbReference type="Proteomes" id="UP000800094"/>
    </source>
</evidence>
<keyword evidence="7" id="KW-0342">GTP-binding</keyword>
<evidence type="ECO:0000256" key="8">
    <source>
        <dbReference type="ARBA" id="ARBA00023212"/>
    </source>
</evidence>
<dbReference type="InterPro" id="IPR023123">
    <property type="entry name" value="Tubulin_C"/>
</dbReference>
<dbReference type="GO" id="GO:0005816">
    <property type="term" value="C:spindle pole body"/>
    <property type="evidence" value="ECO:0007669"/>
    <property type="project" value="UniProtKB-SubCell"/>
</dbReference>
<accession>A0A6A6IL99</accession>
<dbReference type="CDD" id="cd08570">
    <property type="entry name" value="GDPD_YPL206cp_fungi"/>
    <property type="match status" value="1"/>
</dbReference>
<proteinExistence type="inferred from homology"/>
<evidence type="ECO:0000313" key="12">
    <source>
        <dbReference type="EMBL" id="KAF2250838.1"/>
    </source>
</evidence>